<dbReference type="InParanoid" id="B4D1J4"/>
<evidence type="ECO:0000313" key="2">
    <source>
        <dbReference type="Proteomes" id="UP000005824"/>
    </source>
</evidence>
<protein>
    <submittedName>
        <fullName evidence="1">Uncharacterized protein</fullName>
    </submittedName>
</protein>
<reference evidence="1 2" key="1">
    <citation type="journal article" date="2011" name="J. Bacteriol.">
        <title>Genome sequence of Chthoniobacter flavus Ellin428, an aerobic heterotrophic soil bacterium.</title>
        <authorList>
            <person name="Kant R."/>
            <person name="van Passel M.W."/>
            <person name="Palva A."/>
            <person name="Lucas S."/>
            <person name="Lapidus A."/>
            <person name="Glavina Del Rio T."/>
            <person name="Dalin E."/>
            <person name="Tice H."/>
            <person name="Bruce D."/>
            <person name="Goodwin L."/>
            <person name="Pitluck S."/>
            <person name="Larimer F.W."/>
            <person name="Land M.L."/>
            <person name="Hauser L."/>
            <person name="Sangwan P."/>
            <person name="de Vos W.M."/>
            <person name="Janssen P.H."/>
            <person name="Smidt H."/>
        </authorList>
    </citation>
    <scope>NUCLEOTIDE SEQUENCE [LARGE SCALE GENOMIC DNA]</scope>
    <source>
        <strain evidence="1 2">Ellin428</strain>
    </source>
</reference>
<dbReference type="EMBL" id="ABVL01000007">
    <property type="protein sequence ID" value="EDY19606.1"/>
    <property type="molecule type" value="Genomic_DNA"/>
</dbReference>
<sequence length="69" mass="7919">MSEDAAPWVGHSRQNLPAVVNRGIIDQDELEIAEGLREHALDRLLDERSRVVDRHDDGNQRRVHARPMV</sequence>
<organism evidence="1 2">
    <name type="scientific">Chthoniobacter flavus Ellin428</name>
    <dbReference type="NCBI Taxonomy" id="497964"/>
    <lineage>
        <taxon>Bacteria</taxon>
        <taxon>Pseudomonadati</taxon>
        <taxon>Verrucomicrobiota</taxon>
        <taxon>Spartobacteria</taxon>
        <taxon>Chthoniobacterales</taxon>
        <taxon>Chthoniobacteraceae</taxon>
        <taxon>Chthoniobacter</taxon>
    </lineage>
</organism>
<comment type="caution">
    <text evidence="1">The sequence shown here is derived from an EMBL/GenBank/DDBJ whole genome shotgun (WGS) entry which is preliminary data.</text>
</comment>
<dbReference type="STRING" id="497964.CfE428DRAFT_2782"/>
<name>B4D1J4_9BACT</name>
<dbReference type="Proteomes" id="UP000005824">
    <property type="component" value="Unassembled WGS sequence"/>
</dbReference>
<evidence type="ECO:0000313" key="1">
    <source>
        <dbReference type="EMBL" id="EDY19606.1"/>
    </source>
</evidence>
<keyword evidence="2" id="KW-1185">Reference proteome</keyword>
<dbReference type="AlphaFoldDB" id="B4D1J4"/>
<proteinExistence type="predicted"/>
<gene>
    <name evidence="1" type="ORF">CfE428DRAFT_2782</name>
</gene>
<accession>B4D1J4</accession>